<name>A0A5C6CZL8_9BACT</name>
<organism evidence="3 4">
    <name type="scientific">Bythopirellula polymerisocia</name>
    <dbReference type="NCBI Taxonomy" id="2528003"/>
    <lineage>
        <taxon>Bacteria</taxon>
        <taxon>Pseudomonadati</taxon>
        <taxon>Planctomycetota</taxon>
        <taxon>Planctomycetia</taxon>
        <taxon>Pirellulales</taxon>
        <taxon>Lacipirellulaceae</taxon>
        <taxon>Bythopirellula</taxon>
    </lineage>
</organism>
<dbReference type="EMBL" id="SJPS01000001">
    <property type="protein sequence ID" value="TWU29375.1"/>
    <property type="molecule type" value="Genomic_DNA"/>
</dbReference>
<reference evidence="3 4" key="1">
    <citation type="submission" date="2019-02" db="EMBL/GenBank/DDBJ databases">
        <title>Deep-cultivation of Planctomycetes and their phenomic and genomic characterization uncovers novel biology.</title>
        <authorList>
            <person name="Wiegand S."/>
            <person name="Jogler M."/>
            <person name="Boedeker C."/>
            <person name="Pinto D."/>
            <person name="Vollmers J."/>
            <person name="Rivas-Marin E."/>
            <person name="Kohn T."/>
            <person name="Peeters S.H."/>
            <person name="Heuer A."/>
            <person name="Rast P."/>
            <person name="Oberbeckmann S."/>
            <person name="Bunk B."/>
            <person name="Jeske O."/>
            <person name="Meyerdierks A."/>
            <person name="Storesund J.E."/>
            <person name="Kallscheuer N."/>
            <person name="Luecker S."/>
            <person name="Lage O.M."/>
            <person name="Pohl T."/>
            <person name="Merkel B.J."/>
            <person name="Hornburger P."/>
            <person name="Mueller R.-W."/>
            <person name="Bruemmer F."/>
            <person name="Labrenz M."/>
            <person name="Spormann A.M."/>
            <person name="Op Den Camp H."/>
            <person name="Overmann J."/>
            <person name="Amann R."/>
            <person name="Jetten M.S.M."/>
            <person name="Mascher T."/>
            <person name="Medema M.H."/>
            <person name="Devos D.P."/>
            <person name="Kaster A.-K."/>
            <person name="Ovreas L."/>
            <person name="Rohde M."/>
            <person name="Galperin M.Y."/>
            <person name="Jogler C."/>
        </authorList>
    </citation>
    <scope>NUCLEOTIDE SEQUENCE [LARGE SCALE GENOMIC DNA]</scope>
    <source>
        <strain evidence="3 4">Pla144</strain>
    </source>
</reference>
<sequence>MDQFEKRMRSLRLRKPSLEFGEPETLRRIENLFFPASYRDDRGTEIIQVLLRSKVAAVLSLVSALLAILVLALPLTSGSPAFAQVLEKLRSAKTMAFTLVTRQGSNGKILSKGRVYCMAPGKVRIDYDTIKEQSSYMVFDQAIGNLLLVDETRKTAQLIPVQQSDNKQRKTRDPAIQMIKDMQALTDQATKLLGYTKMNGEKAIIVAIEEKNKRTKIWANDRTAEPLKIEVLEKSEAGKLSTQVLTDIQLDIQLEEEIFRVVPPVGYAVEESESAPLETTRAHQVAGFLRIYTKYMNGELPPVLAEAGPKLSKHLQATKSQNPPITEMMKLAFYGAGVHAVGRGQPGRDWQYFPEATIGDPEVMIFWYLDQKSGNYWAIYGDLRVEKVNQNQLP</sequence>
<keyword evidence="2" id="KW-1133">Transmembrane helix</keyword>
<protein>
    <submittedName>
        <fullName evidence="3">Uncharacterized protein</fullName>
    </submittedName>
</protein>
<keyword evidence="2" id="KW-0472">Membrane</keyword>
<dbReference type="Gene3D" id="2.50.20.10">
    <property type="entry name" value="Lipoprotein localisation LolA/LolB/LppX"/>
    <property type="match status" value="1"/>
</dbReference>
<gene>
    <name evidence="3" type="ORF">Pla144_01510</name>
</gene>
<comment type="caution">
    <text evidence="3">The sequence shown here is derived from an EMBL/GenBank/DDBJ whole genome shotgun (WGS) entry which is preliminary data.</text>
</comment>
<keyword evidence="2" id="KW-0812">Transmembrane</keyword>
<accession>A0A5C6CZL8</accession>
<evidence type="ECO:0000256" key="2">
    <source>
        <dbReference type="SAM" id="Phobius"/>
    </source>
</evidence>
<dbReference type="SUPFAM" id="SSF89392">
    <property type="entry name" value="Prokaryotic lipoproteins and lipoprotein localization factors"/>
    <property type="match status" value="1"/>
</dbReference>
<keyword evidence="1" id="KW-0732">Signal</keyword>
<dbReference type="RefSeq" id="WP_146447412.1">
    <property type="nucleotide sequence ID" value="NZ_SJPS01000001.1"/>
</dbReference>
<proteinExistence type="predicted"/>
<evidence type="ECO:0000256" key="1">
    <source>
        <dbReference type="ARBA" id="ARBA00022729"/>
    </source>
</evidence>
<dbReference type="AlphaFoldDB" id="A0A5C6CZL8"/>
<dbReference type="InterPro" id="IPR029046">
    <property type="entry name" value="LolA/LolB/LppX"/>
</dbReference>
<feature type="transmembrane region" description="Helical" evidence="2">
    <location>
        <begin position="55"/>
        <end position="75"/>
    </location>
</feature>
<evidence type="ECO:0000313" key="3">
    <source>
        <dbReference type="EMBL" id="TWU29375.1"/>
    </source>
</evidence>
<evidence type="ECO:0000313" key="4">
    <source>
        <dbReference type="Proteomes" id="UP000318437"/>
    </source>
</evidence>
<dbReference type="Proteomes" id="UP000318437">
    <property type="component" value="Unassembled WGS sequence"/>
</dbReference>
<keyword evidence="4" id="KW-1185">Reference proteome</keyword>